<dbReference type="Pfam" id="PF01420">
    <property type="entry name" value="Methylase_S"/>
    <property type="match status" value="1"/>
</dbReference>
<sequence length="828" mass="93877">MKSSNLKSQKIPLQANSLESTRQEILRRIQASGYPPNGLLLNSSFLGKNGQNYAADIIVFSPDAVLHIEPLLVVSIAKNGFTFSYEWVNSFQDSGAKKIIWFNGKILKLFYLNSQEKYQELPPFLPNWAEINQENSIFSQHFKSNLTPAYDLKQILSDLHDHFYGNSNIRIPSRLGTEIQKIILLKKFDEEQPHNRSNFYIAENELPQGLNGDKIIPSDAVVSVANRLRKLLTQYDLERNEKQKLGNLDLDDQSLYHAVFQLERLSLKKTPTDVLGDALEAFRVYTVKREGGQFFTHRYVVDLALHLVGFTGEKHQTLADISCGTSGFLHSAKNIIINKAQAESIITEEEQNNLVSELLIGLEVDQDLVQISNTSPEFFSLPKMLVERQDSLAPYGTWKKEISERIQPKSRYFMVGNPPFGTKIVVKDTETLKRFSLAYAWKKAGHKWQKSTEKIVPRSPDILFIERNLDFLIPGIGRMVLVVPYQILSGPKEGFVREWLMTNCKIIAIVDLPEDTFQPYTGTKGSLLVVEKRLNPNPQWRDELDYPIFMACPQKIGHDRRGRPIFKNNESAEIDVDLPEISTAYDAFLAGNNPSQVSELAFTISSQFIKNNSDIRLNAAYYRPSSIDLRDKLITIVKQDLSLTITPLGDLVKDIFYPGRFKREYTEDLENSVPFLGGSNITQLIPVTEKRILKDSIHYQQLALKAGWILITRSGTTGIVSSVPQNWEGFAASEHIIRIIPDPEKLHPGYLYGYLKSEIGQNLLKSGIFGSVIDEINSSYIASIPVLHPQDKSYADKIGGKMYKADLLRYQASILIQETTQTIENLII</sequence>
<accession>A0ABR9V7R9</accession>
<feature type="domain" description="DNA methylase adenine-specific" evidence="5">
    <location>
        <begin position="272"/>
        <end position="534"/>
    </location>
</feature>
<dbReference type="PANTHER" id="PTHR42998">
    <property type="entry name" value="TYPE I RESTRICTION ENZYME HINDVIIP M PROTEIN-RELATED"/>
    <property type="match status" value="1"/>
</dbReference>
<evidence type="ECO:0000259" key="5">
    <source>
        <dbReference type="Pfam" id="PF02384"/>
    </source>
</evidence>
<dbReference type="InterPro" id="IPR000055">
    <property type="entry name" value="Restrct_endonuc_typeI_TRD"/>
</dbReference>
<dbReference type="InterPro" id="IPR003356">
    <property type="entry name" value="DNA_methylase_A-5"/>
</dbReference>
<dbReference type="GO" id="GO:0032259">
    <property type="term" value="P:methylation"/>
    <property type="evidence" value="ECO:0007669"/>
    <property type="project" value="UniProtKB-KW"/>
</dbReference>
<dbReference type="SUPFAM" id="SSF53335">
    <property type="entry name" value="S-adenosyl-L-methionine-dependent methyltransferases"/>
    <property type="match status" value="1"/>
</dbReference>
<organism evidence="6 7">
    <name type="scientific">Sphaerospermopsis aphanizomenoides LEGE 00250</name>
    <dbReference type="NCBI Taxonomy" id="2777972"/>
    <lineage>
        <taxon>Bacteria</taxon>
        <taxon>Bacillati</taxon>
        <taxon>Cyanobacteriota</taxon>
        <taxon>Cyanophyceae</taxon>
        <taxon>Nostocales</taxon>
        <taxon>Aphanizomenonaceae</taxon>
        <taxon>Sphaerospermopsis</taxon>
        <taxon>Sphaerospermopsis aphanizomenoides</taxon>
    </lineage>
</organism>
<dbReference type="Gene3D" id="3.40.50.150">
    <property type="entry name" value="Vaccinia Virus protein VP39"/>
    <property type="match status" value="1"/>
</dbReference>
<feature type="domain" description="Type I restriction modification DNA specificity" evidence="4">
    <location>
        <begin position="669"/>
        <end position="789"/>
    </location>
</feature>
<dbReference type="RefSeq" id="WP_096572192.1">
    <property type="nucleotide sequence ID" value="NZ_JADEWB010000001.1"/>
</dbReference>
<evidence type="ECO:0000259" key="4">
    <source>
        <dbReference type="Pfam" id="PF01420"/>
    </source>
</evidence>
<gene>
    <name evidence="6" type="ORF">IQ227_00415</name>
</gene>
<comment type="caution">
    <text evidence="6">The sequence shown here is derived from an EMBL/GenBank/DDBJ whole genome shotgun (WGS) entry which is preliminary data.</text>
</comment>
<dbReference type="PANTHER" id="PTHR42998:SF1">
    <property type="entry name" value="TYPE I RESTRICTION ENZYME HINDI METHYLASE SUBUNIT"/>
    <property type="match status" value="1"/>
</dbReference>
<dbReference type="Proteomes" id="UP000606776">
    <property type="component" value="Unassembled WGS sequence"/>
</dbReference>
<keyword evidence="2" id="KW-0680">Restriction system</keyword>
<comment type="similarity">
    <text evidence="1">Belongs to the type-I restriction system S methylase family.</text>
</comment>
<dbReference type="Gene3D" id="3.90.220.20">
    <property type="entry name" value="DNA methylase specificity domains"/>
    <property type="match status" value="1"/>
</dbReference>
<evidence type="ECO:0000313" key="7">
    <source>
        <dbReference type="Proteomes" id="UP000606776"/>
    </source>
</evidence>
<keyword evidence="7" id="KW-1185">Reference proteome</keyword>
<evidence type="ECO:0000256" key="3">
    <source>
        <dbReference type="ARBA" id="ARBA00023125"/>
    </source>
</evidence>
<proteinExistence type="inferred from homology"/>
<protein>
    <submittedName>
        <fullName evidence="6">N-6 DNA methylase</fullName>
    </submittedName>
</protein>
<keyword evidence="3" id="KW-0238">DNA-binding</keyword>
<name>A0ABR9V7R9_9CYAN</name>
<keyword evidence="6" id="KW-0808">Transferase</keyword>
<evidence type="ECO:0000256" key="1">
    <source>
        <dbReference type="ARBA" id="ARBA00010923"/>
    </source>
</evidence>
<dbReference type="Pfam" id="PF02384">
    <property type="entry name" value="N6_Mtase"/>
    <property type="match status" value="1"/>
</dbReference>
<dbReference type="InterPro" id="IPR052916">
    <property type="entry name" value="Type-I_RE_MTase_Subunit"/>
</dbReference>
<dbReference type="InterPro" id="IPR029063">
    <property type="entry name" value="SAM-dependent_MTases_sf"/>
</dbReference>
<evidence type="ECO:0000313" key="6">
    <source>
        <dbReference type="EMBL" id="MBE9234534.1"/>
    </source>
</evidence>
<dbReference type="SUPFAM" id="SSF116734">
    <property type="entry name" value="DNA methylase specificity domain"/>
    <property type="match status" value="1"/>
</dbReference>
<evidence type="ECO:0000256" key="2">
    <source>
        <dbReference type="ARBA" id="ARBA00022747"/>
    </source>
</evidence>
<reference evidence="6 7" key="1">
    <citation type="submission" date="2020-10" db="EMBL/GenBank/DDBJ databases">
        <authorList>
            <person name="Castelo-Branco R."/>
            <person name="Eusebio N."/>
            <person name="Adriana R."/>
            <person name="Vieira A."/>
            <person name="Brugerolle De Fraissinette N."/>
            <person name="Rezende De Castro R."/>
            <person name="Schneider M.P."/>
            <person name="Vasconcelos V."/>
            <person name="Leao P.N."/>
        </authorList>
    </citation>
    <scope>NUCLEOTIDE SEQUENCE [LARGE SCALE GENOMIC DNA]</scope>
    <source>
        <strain evidence="6 7">LEGE 00250</strain>
    </source>
</reference>
<keyword evidence="6" id="KW-0489">Methyltransferase</keyword>
<dbReference type="InterPro" id="IPR044946">
    <property type="entry name" value="Restrct_endonuc_typeI_TRD_sf"/>
</dbReference>
<dbReference type="EMBL" id="JADEWB010000001">
    <property type="protein sequence ID" value="MBE9234534.1"/>
    <property type="molecule type" value="Genomic_DNA"/>
</dbReference>
<dbReference type="GO" id="GO:0008168">
    <property type="term" value="F:methyltransferase activity"/>
    <property type="evidence" value="ECO:0007669"/>
    <property type="project" value="UniProtKB-KW"/>
</dbReference>